<reference evidence="2 3" key="1">
    <citation type="submission" date="2019-01" db="EMBL/GenBank/DDBJ databases">
        <title>Draft genome sequence of Psathyrella aberdarensis IHI B618.</title>
        <authorList>
            <person name="Buettner E."/>
            <person name="Kellner H."/>
        </authorList>
    </citation>
    <scope>NUCLEOTIDE SEQUENCE [LARGE SCALE GENOMIC DNA]</scope>
    <source>
        <strain evidence="2 3">IHI B618</strain>
    </source>
</reference>
<gene>
    <name evidence="2" type="ORF">EST38_g4887</name>
</gene>
<feature type="compositionally biased region" description="Polar residues" evidence="1">
    <location>
        <begin position="35"/>
        <end position="52"/>
    </location>
</feature>
<sequence length="366" mass="40215">MDPPGEQRNKPRKRDQIKKFLKDPFGSRAPPPSLSRITSHPTVAEGSGTTPQAAHDVAVPTPRAENTTSSEIQSDQDNINIAIEAIPSPSAQDEENTFITSTSIHENDGPSQFSSSFPPRSPGEGEVQGTIAHVENPIQDHGAAVAESDPSGLSPPAESKVPATAVNEPQENTTHAEHQLVGLAGKIYEGVKTTLQKVVKVSDVFPPVKSIAAGLLVICDTIDAYSENKEEFDALLKRVEVLSRIMESCPANVPQEAKDRFDGLLRTLERNKKILQDKVDPTRSRVERVMLAEQDEQEMLKLTQEVRFAIEIAMFDVIIDNRVQTFRIVSGVDWLKEQFKIIEDHTKTMGDVKQAVESLKRSSTAI</sequence>
<dbReference type="OrthoDB" id="3266391at2759"/>
<keyword evidence="3" id="KW-1185">Reference proteome</keyword>
<evidence type="ECO:0000313" key="3">
    <source>
        <dbReference type="Proteomes" id="UP000290288"/>
    </source>
</evidence>
<feature type="region of interest" description="Disordered" evidence="1">
    <location>
        <begin position="104"/>
        <end position="127"/>
    </location>
</feature>
<evidence type="ECO:0000313" key="2">
    <source>
        <dbReference type="EMBL" id="RXW20970.1"/>
    </source>
</evidence>
<dbReference type="CDD" id="cd21037">
    <property type="entry name" value="MLKL_NTD"/>
    <property type="match status" value="1"/>
</dbReference>
<accession>A0A4Q2DLG6</accession>
<dbReference type="EMBL" id="SDEE01000126">
    <property type="protein sequence ID" value="RXW20970.1"/>
    <property type="molecule type" value="Genomic_DNA"/>
</dbReference>
<dbReference type="Proteomes" id="UP000290288">
    <property type="component" value="Unassembled WGS sequence"/>
</dbReference>
<dbReference type="InterPro" id="IPR059179">
    <property type="entry name" value="MLKL-like_MCAfunc"/>
</dbReference>
<organism evidence="2 3">
    <name type="scientific">Candolleomyces aberdarensis</name>
    <dbReference type="NCBI Taxonomy" id="2316362"/>
    <lineage>
        <taxon>Eukaryota</taxon>
        <taxon>Fungi</taxon>
        <taxon>Dikarya</taxon>
        <taxon>Basidiomycota</taxon>
        <taxon>Agaricomycotina</taxon>
        <taxon>Agaricomycetes</taxon>
        <taxon>Agaricomycetidae</taxon>
        <taxon>Agaricales</taxon>
        <taxon>Agaricineae</taxon>
        <taxon>Psathyrellaceae</taxon>
        <taxon>Candolleomyces</taxon>
    </lineage>
</organism>
<feature type="compositionally biased region" description="Polar residues" evidence="1">
    <location>
        <begin position="64"/>
        <end position="77"/>
    </location>
</feature>
<feature type="region of interest" description="Disordered" evidence="1">
    <location>
        <begin position="1"/>
        <end position="77"/>
    </location>
</feature>
<comment type="caution">
    <text evidence="2">The sequence shown here is derived from an EMBL/GenBank/DDBJ whole genome shotgun (WGS) entry which is preliminary data.</text>
</comment>
<name>A0A4Q2DLG6_9AGAR</name>
<evidence type="ECO:0000256" key="1">
    <source>
        <dbReference type="SAM" id="MobiDB-lite"/>
    </source>
</evidence>
<dbReference type="AlphaFoldDB" id="A0A4Q2DLG6"/>
<proteinExistence type="predicted"/>
<protein>
    <submittedName>
        <fullName evidence="2">Uncharacterized protein</fullName>
    </submittedName>
</protein>